<dbReference type="STRING" id="1603886.GCA_001895165_00899"/>
<organism evidence="2 3">
    <name type="scientific">Bifidobacterium lemurum</name>
    <dbReference type="NCBI Taxonomy" id="1603886"/>
    <lineage>
        <taxon>Bacteria</taxon>
        <taxon>Bacillati</taxon>
        <taxon>Actinomycetota</taxon>
        <taxon>Actinomycetes</taxon>
        <taxon>Bifidobacteriales</taxon>
        <taxon>Bifidobacteriaceae</taxon>
        <taxon>Bifidobacterium</taxon>
    </lineage>
</organism>
<dbReference type="AlphaFoldDB" id="A0A261FVE9"/>
<dbReference type="Proteomes" id="UP000216352">
    <property type="component" value="Unassembled WGS sequence"/>
</dbReference>
<sequence>MQTRHRFQHAHSPRATWATRALALLAAAGLTVSLAACDAPRLAGRAEAEREMSACESAYVDARSRSSMMAADSGEPLLVRYIASLSQPDDWLEVAAQCSERFGEGALSSARAELVQASLAAKLGQSAAQRTRYARLDGVESLDADPQALLDMALAEDRAGFAIEVLAARGVPYADLDTGDDHKATAQQLVSLAGVEPDSEDDPRQKVYAVDTLIADADTVTDTATGLRVQMVAAIEMDCARAEAASWSGTDAESAAILADLVAQHAYQAFRLGYPTSDAALFE</sequence>
<keyword evidence="1" id="KW-0732">Signal</keyword>
<feature type="chain" id="PRO_5013351541" description="Lipoprotein" evidence="1">
    <location>
        <begin position="36"/>
        <end position="283"/>
    </location>
</feature>
<proteinExistence type="predicted"/>
<keyword evidence="3" id="KW-1185">Reference proteome</keyword>
<accession>A0A261FVE9</accession>
<evidence type="ECO:0000313" key="2">
    <source>
        <dbReference type="EMBL" id="OZG63122.1"/>
    </source>
</evidence>
<evidence type="ECO:0008006" key="4">
    <source>
        <dbReference type="Google" id="ProtNLM"/>
    </source>
</evidence>
<evidence type="ECO:0000256" key="1">
    <source>
        <dbReference type="SAM" id="SignalP"/>
    </source>
</evidence>
<comment type="caution">
    <text evidence="2">The sequence shown here is derived from an EMBL/GenBank/DDBJ whole genome shotgun (WGS) entry which is preliminary data.</text>
</comment>
<evidence type="ECO:0000313" key="3">
    <source>
        <dbReference type="Proteomes" id="UP000216352"/>
    </source>
</evidence>
<dbReference type="EMBL" id="MWWX01000002">
    <property type="protein sequence ID" value="OZG63122.1"/>
    <property type="molecule type" value="Genomic_DNA"/>
</dbReference>
<name>A0A261FVE9_9BIFI</name>
<protein>
    <recommendedName>
        <fullName evidence="4">Lipoprotein</fullName>
    </recommendedName>
</protein>
<gene>
    <name evidence="2" type="ORF">BLEM_0387</name>
</gene>
<feature type="signal peptide" evidence="1">
    <location>
        <begin position="1"/>
        <end position="35"/>
    </location>
</feature>
<reference evidence="2 3" key="1">
    <citation type="journal article" date="2017" name="BMC Genomics">
        <title>Comparative genomic and phylogenomic analyses of the Bifidobacteriaceae family.</title>
        <authorList>
            <person name="Lugli G.A."/>
            <person name="Milani C."/>
            <person name="Turroni F."/>
            <person name="Duranti S."/>
            <person name="Mancabelli L."/>
            <person name="Mangifesta M."/>
            <person name="Ferrario C."/>
            <person name="Modesto M."/>
            <person name="Mattarelli P."/>
            <person name="Jiri K."/>
            <person name="van Sinderen D."/>
            <person name="Ventura M."/>
        </authorList>
    </citation>
    <scope>NUCLEOTIDE SEQUENCE [LARGE SCALE GENOMIC DNA]</scope>
    <source>
        <strain evidence="2 3">DSM 28807</strain>
    </source>
</reference>